<proteinExistence type="predicted"/>
<gene>
    <name evidence="1" type="ORF">NPIL_193761</name>
</gene>
<dbReference type="OrthoDB" id="10531713at2759"/>
<keyword evidence="2" id="KW-1185">Reference proteome</keyword>
<evidence type="ECO:0000313" key="1">
    <source>
        <dbReference type="EMBL" id="GFU08688.1"/>
    </source>
</evidence>
<name>A0A8X6UDU7_NEPPI</name>
<organism evidence="1 2">
    <name type="scientific">Nephila pilipes</name>
    <name type="common">Giant wood spider</name>
    <name type="synonym">Nephila maculata</name>
    <dbReference type="NCBI Taxonomy" id="299642"/>
    <lineage>
        <taxon>Eukaryota</taxon>
        <taxon>Metazoa</taxon>
        <taxon>Ecdysozoa</taxon>
        <taxon>Arthropoda</taxon>
        <taxon>Chelicerata</taxon>
        <taxon>Arachnida</taxon>
        <taxon>Araneae</taxon>
        <taxon>Araneomorphae</taxon>
        <taxon>Entelegynae</taxon>
        <taxon>Araneoidea</taxon>
        <taxon>Nephilidae</taxon>
        <taxon>Nephila</taxon>
    </lineage>
</organism>
<sequence length="55" mass="6182">MNFLRKAVQGEEMVLLARSGFTPKEPYYNMKKDTPLVNKVNRDLATASALVALIQ</sequence>
<dbReference type="Proteomes" id="UP000887013">
    <property type="component" value="Unassembled WGS sequence"/>
</dbReference>
<dbReference type="AlphaFoldDB" id="A0A8X6UDU7"/>
<accession>A0A8X6UDU7</accession>
<dbReference type="EMBL" id="BMAW01028710">
    <property type="protein sequence ID" value="GFU08688.1"/>
    <property type="molecule type" value="Genomic_DNA"/>
</dbReference>
<protein>
    <submittedName>
        <fullName evidence="1">Uncharacterized protein</fullName>
    </submittedName>
</protein>
<evidence type="ECO:0000313" key="2">
    <source>
        <dbReference type="Proteomes" id="UP000887013"/>
    </source>
</evidence>
<comment type="caution">
    <text evidence="1">The sequence shown here is derived from an EMBL/GenBank/DDBJ whole genome shotgun (WGS) entry which is preliminary data.</text>
</comment>
<reference evidence="1" key="1">
    <citation type="submission" date="2020-08" db="EMBL/GenBank/DDBJ databases">
        <title>Multicomponent nature underlies the extraordinary mechanical properties of spider dragline silk.</title>
        <authorList>
            <person name="Kono N."/>
            <person name="Nakamura H."/>
            <person name="Mori M."/>
            <person name="Yoshida Y."/>
            <person name="Ohtoshi R."/>
            <person name="Malay A.D."/>
            <person name="Moran D.A.P."/>
            <person name="Tomita M."/>
            <person name="Numata K."/>
            <person name="Arakawa K."/>
        </authorList>
    </citation>
    <scope>NUCLEOTIDE SEQUENCE</scope>
</reference>
<feature type="non-terminal residue" evidence="1">
    <location>
        <position position="55"/>
    </location>
</feature>